<dbReference type="EMBL" id="BGPR01000057">
    <property type="protein sequence ID" value="GBL88008.1"/>
    <property type="molecule type" value="Genomic_DNA"/>
</dbReference>
<keyword evidence="1" id="KW-0175">Coiled coil</keyword>
<evidence type="ECO:0000313" key="3">
    <source>
        <dbReference type="Proteomes" id="UP000499080"/>
    </source>
</evidence>
<evidence type="ECO:0000256" key="1">
    <source>
        <dbReference type="SAM" id="Coils"/>
    </source>
</evidence>
<dbReference type="AlphaFoldDB" id="A0A4Y2B7M6"/>
<feature type="coiled-coil region" evidence="1">
    <location>
        <begin position="67"/>
        <end position="112"/>
    </location>
</feature>
<dbReference type="Proteomes" id="UP000499080">
    <property type="component" value="Unassembled WGS sequence"/>
</dbReference>
<evidence type="ECO:0000313" key="2">
    <source>
        <dbReference type="EMBL" id="GBL88008.1"/>
    </source>
</evidence>
<protein>
    <submittedName>
        <fullName evidence="2">Uncharacterized protein</fullName>
    </submittedName>
</protein>
<accession>A0A4Y2B7M6</accession>
<keyword evidence="3" id="KW-1185">Reference proteome</keyword>
<dbReference type="OrthoDB" id="6435013at2759"/>
<name>A0A4Y2B7M6_ARAVE</name>
<proteinExistence type="predicted"/>
<comment type="caution">
    <text evidence="2">The sequence shown here is derived from an EMBL/GenBank/DDBJ whole genome shotgun (WGS) entry which is preliminary data.</text>
</comment>
<reference evidence="2 3" key="1">
    <citation type="journal article" date="2019" name="Sci. Rep.">
        <title>Orb-weaving spider Araneus ventricosus genome elucidates the spidroin gene catalogue.</title>
        <authorList>
            <person name="Kono N."/>
            <person name="Nakamura H."/>
            <person name="Ohtoshi R."/>
            <person name="Moran D.A.P."/>
            <person name="Shinohara A."/>
            <person name="Yoshida Y."/>
            <person name="Fujiwara M."/>
            <person name="Mori M."/>
            <person name="Tomita M."/>
            <person name="Arakawa K."/>
        </authorList>
    </citation>
    <scope>NUCLEOTIDE SEQUENCE [LARGE SCALE GENOMIC DNA]</scope>
</reference>
<organism evidence="2 3">
    <name type="scientific">Araneus ventricosus</name>
    <name type="common">Orbweaver spider</name>
    <name type="synonym">Epeira ventricosa</name>
    <dbReference type="NCBI Taxonomy" id="182803"/>
    <lineage>
        <taxon>Eukaryota</taxon>
        <taxon>Metazoa</taxon>
        <taxon>Ecdysozoa</taxon>
        <taxon>Arthropoda</taxon>
        <taxon>Chelicerata</taxon>
        <taxon>Arachnida</taxon>
        <taxon>Araneae</taxon>
        <taxon>Araneomorphae</taxon>
        <taxon>Entelegynae</taxon>
        <taxon>Araneoidea</taxon>
        <taxon>Araneidae</taxon>
        <taxon>Araneus</taxon>
    </lineage>
</organism>
<sequence length="117" mass="14019">MERGFSVNKTMLVENLEKRSLINERRAYNGIKSLEGVENVSITKRMLLAVCVAKHRYRADLEYFDKKASKTQEKRKLENELQQLYNQKKKIRLEKEKEETEFEVKIQILEEKRKSLL</sequence>
<gene>
    <name evidence="2" type="ORF">AVEN_133680_1</name>
</gene>